<evidence type="ECO:0000256" key="4">
    <source>
        <dbReference type="ARBA" id="ARBA00022692"/>
    </source>
</evidence>
<feature type="transmembrane region" description="Helical" evidence="9">
    <location>
        <begin position="194"/>
        <end position="222"/>
    </location>
</feature>
<dbReference type="InterPro" id="IPR011527">
    <property type="entry name" value="ABC1_TM_dom"/>
</dbReference>
<protein>
    <recommendedName>
        <fullName evidence="14">Bile salt export pump</fullName>
    </recommendedName>
</protein>
<dbReference type="PROSITE" id="PS50929">
    <property type="entry name" value="ABC_TM1F"/>
    <property type="match status" value="2"/>
</dbReference>
<dbReference type="GO" id="GO:0015421">
    <property type="term" value="F:ABC-type oligopeptide transporter activity"/>
    <property type="evidence" value="ECO:0007669"/>
    <property type="project" value="TreeGrafter"/>
</dbReference>
<comment type="similarity">
    <text evidence="2">Belongs to the ABC transporter superfamily. ABCB family. Multidrug resistance exporter (TC 3.A.1.201) subfamily.</text>
</comment>
<dbReference type="InterPro" id="IPR036640">
    <property type="entry name" value="ABC1_TM_sf"/>
</dbReference>
<dbReference type="Pfam" id="PF00664">
    <property type="entry name" value="ABC_membrane"/>
    <property type="match status" value="2"/>
</dbReference>
<evidence type="ECO:0000259" key="11">
    <source>
        <dbReference type="PROSITE" id="PS50929"/>
    </source>
</evidence>
<keyword evidence="5" id="KW-0547">Nucleotide-binding</keyword>
<accession>A0A6G0X070</accession>
<feature type="transmembrane region" description="Helical" evidence="9">
    <location>
        <begin position="47"/>
        <end position="65"/>
    </location>
</feature>
<dbReference type="CDD" id="cd18578">
    <property type="entry name" value="ABC_6TM_Pgp_ABCB1_D2_like"/>
    <property type="match status" value="1"/>
</dbReference>
<dbReference type="VEuPathDB" id="FungiDB:AeMF1_009028"/>
<evidence type="ECO:0000259" key="10">
    <source>
        <dbReference type="PROSITE" id="PS50893"/>
    </source>
</evidence>
<dbReference type="SUPFAM" id="SSF90123">
    <property type="entry name" value="ABC transporter transmembrane region"/>
    <property type="match status" value="2"/>
</dbReference>
<keyword evidence="8 9" id="KW-0472">Membrane</keyword>
<evidence type="ECO:0000313" key="12">
    <source>
        <dbReference type="EMBL" id="KAF0733170.1"/>
    </source>
</evidence>
<dbReference type="FunFam" id="3.40.50.300:FF:000251">
    <property type="entry name" value="ABC transporter B family member 19"/>
    <property type="match status" value="1"/>
</dbReference>
<evidence type="ECO:0000256" key="2">
    <source>
        <dbReference type="ARBA" id="ARBA00007577"/>
    </source>
</evidence>
<name>A0A6G0X070_9STRA</name>
<evidence type="ECO:0008006" key="14">
    <source>
        <dbReference type="Google" id="ProtNLM"/>
    </source>
</evidence>
<evidence type="ECO:0000256" key="7">
    <source>
        <dbReference type="ARBA" id="ARBA00022989"/>
    </source>
</evidence>
<feature type="transmembrane region" description="Helical" evidence="9">
    <location>
        <begin position="717"/>
        <end position="734"/>
    </location>
</feature>
<evidence type="ECO:0000256" key="3">
    <source>
        <dbReference type="ARBA" id="ARBA00022448"/>
    </source>
</evidence>
<dbReference type="PROSITE" id="PS50893">
    <property type="entry name" value="ABC_TRANSPORTER_2"/>
    <property type="match status" value="2"/>
</dbReference>
<dbReference type="PANTHER" id="PTHR43394">
    <property type="entry name" value="ATP-DEPENDENT PERMEASE MDL1, MITOCHONDRIAL"/>
    <property type="match status" value="1"/>
</dbReference>
<feature type="domain" description="ABC transmembrane type-1" evidence="11">
    <location>
        <begin position="565"/>
        <end position="857"/>
    </location>
</feature>
<dbReference type="FunFam" id="3.40.50.300:FF:000205">
    <property type="entry name" value="ABC transporter B family member 4"/>
    <property type="match status" value="1"/>
</dbReference>
<keyword evidence="4 9" id="KW-0812">Transmembrane</keyword>
<dbReference type="GO" id="GO:0016887">
    <property type="term" value="F:ATP hydrolysis activity"/>
    <property type="evidence" value="ECO:0007669"/>
    <property type="project" value="InterPro"/>
</dbReference>
<dbReference type="Gene3D" id="3.40.50.300">
    <property type="entry name" value="P-loop containing nucleotide triphosphate hydrolases"/>
    <property type="match status" value="2"/>
</dbReference>
<dbReference type="SUPFAM" id="SSF52540">
    <property type="entry name" value="P-loop containing nucleoside triphosphate hydrolases"/>
    <property type="match status" value="2"/>
</dbReference>
<evidence type="ECO:0000313" key="13">
    <source>
        <dbReference type="Proteomes" id="UP000481153"/>
    </source>
</evidence>
<dbReference type="CDD" id="cd18577">
    <property type="entry name" value="ABC_6TM_Pgp_ABCB1_D1_like"/>
    <property type="match status" value="1"/>
</dbReference>
<dbReference type="GO" id="GO:0005743">
    <property type="term" value="C:mitochondrial inner membrane"/>
    <property type="evidence" value="ECO:0007669"/>
    <property type="project" value="TreeGrafter"/>
</dbReference>
<feature type="domain" description="ABC transporter" evidence="10">
    <location>
        <begin position="253"/>
        <end position="491"/>
    </location>
</feature>
<proteinExistence type="inferred from homology"/>
<sequence length="1135" mass="122206">MKAMRIACLRHIVYQDMSWFDTANAGELASRISGDTVKIKEGMGEKLGYSVRLVCQLLVSFLIGFYRGWNIALVMCAVMPFMAYSLSLLVKTLADLSAKTQSAYAAAGSVAEENLGAMRTVASLNGEERVQSEYNASVHRAQDEAIAICRFLSLCVGSFFMFQWLTYAIGMWYGGKLVAHQNGTVHNPGTVFTAFYLILNATLALAHLATNLSAVATAYGAAKGLFVILDRQSDIDASDVNDGIIPKTCAGKVEARDVRFAYPSRPDDPILCGYSLTIESGETVALVGASGSGKSTLVSLLERFYEPSSGAIFLDGHDIKTLQIQWLRRQIGLVSQEPVLFATTIFENIAAGATDVSKDDVIAAAKLAYAHDFISKLPQGYDTMCGEKGALLSGGQKQRIAIARALVRQPKILILDEATSALDNESERVVQDALNNLMTQTSMTTIVIAHRLSTVRSADKIAVLVQGAVVEMGTHDMPMAIPDGHYRTMVELQSGNAGDDDPVDVEGPVAPKKQVQAAIIKQIPGLDGAAVAATTTPSDDGETAEVEQYIVRRIFELSKPERTYFIAGISLIVSQVISSMTKYYTLFVAATAHDGEGNPQHYLDEMYTNVSRISIGFGAVSVFMGIVWFVQIYSFRIIAEQLTARLRSLHFEAMCRQDMGFFDQPGHSTGALTADLSTQATKVVMMAGENQSRILQSVFMVLAAFVIGFVWGSWQLTLILMVLFPLLLLGMIHGHSSMRGEAFADNLAESGALATEVISNARTVAAFGLEESFLAKYDHVLDTPLKEGTREAKANGLINAITTLAGYSMNGIVFYYGGYLVHHGAIDFTQLIRSLMAIMMASIGVGETAGFIGDTTAAKHAAASIFKVVDRKPAVAADGAKLMDLSGDIQFQDVSFHYPTRPNVVVLQRCSFSIQPGTTVAFCGPSGGGKSTIVALLERFYNPTAGKITLDGHDIATLQVRWLRNQIGLVGQEPVLFSGSIADNIAHGIADSRWTNEEVQTRVQAAARKANAHAFITQFPQGYATPVGTKGSQLSGGQKQRIAIARAILKDPTILLLDEATSALDVESEKVVQDALDSLLAEKGRTTIVIAHRLSTIRNADKICVMSGGAVAEQGTHDELVARGGIYSTLISSTE</sequence>
<dbReference type="Gene3D" id="1.20.1560.10">
    <property type="entry name" value="ABC transporter type 1, transmembrane domain"/>
    <property type="match status" value="1"/>
</dbReference>
<feature type="transmembrane region" description="Helical" evidence="9">
    <location>
        <begin position="694"/>
        <end position="711"/>
    </location>
</feature>
<dbReference type="Proteomes" id="UP000481153">
    <property type="component" value="Unassembled WGS sequence"/>
</dbReference>
<keyword evidence="3" id="KW-0813">Transport</keyword>
<gene>
    <name evidence="12" type="ORF">Ae201684_009988</name>
</gene>
<feature type="domain" description="ABC transmembrane type-1" evidence="11">
    <location>
        <begin position="1"/>
        <end position="217"/>
    </location>
</feature>
<dbReference type="Pfam" id="PF00005">
    <property type="entry name" value="ABC_tran"/>
    <property type="match status" value="2"/>
</dbReference>
<dbReference type="InterPro" id="IPR027417">
    <property type="entry name" value="P-loop_NTPase"/>
</dbReference>
<dbReference type="InterPro" id="IPR017871">
    <property type="entry name" value="ABC_transporter-like_CS"/>
</dbReference>
<dbReference type="SMART" id="SM00382">
    <property type="entry name" value="AAA"/>
    <property type="match status" value="2"/>
</dbReference>
<dbReference type="GO" id="GO:0090374">
    <property type="term" value="P:oligopeptide export from mitochondrion"/>
    <property type="evidence" value="ECO:0007669"/>
    <property type="project" value="TreeGrafter"/>
</dbReference>
<dbReference type="PROSITE" id="PS00211">
    <property type="entry name" value="ABC_TRANSPORTER_1"/>
    <property type="match status" value="2"/>
</dbReference>
<dbReference type="EMBL" id="VJMJ01000126">
    <property type="protein sequence ID" value="KAF0733170.1"/>
    <property type="molecule type" value="Genomic_DNA"/>
</dbReference>
<keyword evidence="6" id="KW-0067">ATP-binding</keyword>
<feature type="domain" description="ABC transporter" evidence="10">
    <location>
        <begin position="889"/>
        <end position="1133"/>
    </location>
</feature>
<dbReference type="PANTHER" id="PTHR43394:SF27">
    <property type="entry name" value="ATP-DEPENDENT TRANSLOCASE ABCB1-LIKE"/>
    <property type="match status" value="1"/>
</dbReference>
<feature type="transmembrane region" description="Helical" evidence="9">
    <location>
        <begin position="613"/>
        <end position="635"/>
    </location>
</feature>
<dbReference type="InterPro" id="IPR003439">
    <property type="entry name" value="ABC_transporter-like_ATP-bd"/>
</dbReference>
<comment type="caution">
    <text evidence="12">The sequence shown here is derived from an EMBL/GenBank/DDBJ whole genome shotgun (WGS) entry which is preliminary data.</text>
</comment>
<feature type="transmembrane region" description="Helical" evidence="9">
    <location>
        <begin position="563"/>
        <end position="584"/>
    </location>
</feature>
<dbReference type="AlphaFoldDB" id="A0A6G0X070"/>
<feature type="transmembrane region" description="Helical" evidence="9">
    <location>
        <begin position="151"/>
        <end position="174"/>
    </location>
</feature>
<evidence type="ECO:0000256" key="1">
    <source>
        <dbReference type="ARBA" id="ARBA00004141"/>
    </source>
</evidence>
<dbReference type="GO" id="GO:0005524">
    <property type="term" value="F:ATP binding"/>
    <property type="evidence" value="ECO:0007669"/>
    <property type="project" value="UniProtKB-KW"/>
</dbReference>
<dbReference type="CDD" id="cd03249">
    <property type="entry name" value="ABC_MTABC3_MDL1_MDL2"/>
    <property type="match status" value="2"/>
</dbReference>
<dbReference type="InterPro" id="IPR039421">
    <property type="entry name" value="Type_1_exporter"/>
</dbReference>
<evidence type="ECO:0000256" key="5">
    <source>
        <dbReference type="ARBA" id="ARBA00022741"/>
    </source>
</evidence>
<organism evidence="12 13">
    <name type="scientific">Aphanomyces euteiches</name>
    <dbReference type="NCBI Taxonomy" id="100861"/>
    <lineage>
        <taxon>Eukaryota</taxon>
        <taxon>Sar</taxon>
        <taxon>Stramenopiles</taxon>
        <taxon>Oomycota</taxon>
        <taxon>Saprolegniomycetes</taxon>
        <taxon>Saprolegniales</taxon>
        <taxon>Verrucalvaceae</taxon>
        <taxon>Aphanomyces</taxon>
    </lineage>
</organism>
<comment type="subcellular location">
    <subcellularLocation>
        <location evidence="1">Membrane</location>
        <topology evidence="1">Multi-pass membrane protein</topology>
    </subcellularLocation>
</comment>
<dbReference type="InterPro" id="IPR003593">
    <property type="entry name" value="AAA+_ATPase"/>
</dbReference>
<feature type="transmembrane region" description="Helical" evidence="9">
    <location>
        <begin position="71"/>
        <end position="90"/>
    </location>
</feature>
<keyword evidence="7 9" id="KW-1133">Transmembrane helix</keyword>
<keyword evidence="13" id="KW-1185">Reference proteome</keyword>
<evidence type="ECO:0000256" key="6">
    <source>
        <dbReference type="ARBA" id="ARBA00022840"/>
    </source>
</evidence>
<evidence type="ECO:0000256" key="8">
    <source>
        <dbReference type="ARBA" id="ARBA00023136"/>
    </source>
</evidence>
<reference evidence="12 13" key="1">
    <citation type="submission" date="2019-07" db="EMBL/GenBank/DDBJ databases">
        <title>Genomics analysis of Aphanomyces spp. identifies a new class of oomycete effector associated with host adaptation.</title>
        <authorList>
            <person name="Gaulin E."/>
        </authorList>
    </citation>
    <scope>NUCLEOTIDE SEQUENCE [LARGE SCALE GENOMIC DNA]</scope>
    <source>
        <strain evidence="12 13">ATCC 201684</strain>
    </source>
</reference>
<evidence type="ECO:0000256" key="9">
    <source>
        <dbReference type="SAM" id="Phobius"/>
    </source>
</evidence>